<protein>
    <submittedName>
        <fullName evidence="1">CAZy families GT4 protein</fullName>
    </submittedName>
</protein>
<accession>A0A060CBZ3</accession>
<name>A0A060CBZ3_9HYPH</name>
<sequence>MLERLEERFGKTGELLPPVVRFEDFDRSPLEPSRRGEMMRNLNLEESSLVYFINGTIYKYSDEAKIFVAALNALQRVSDRKIVLLALDDVVESDEISFEFRSLGRLDPAPYFQYVKLADVICAPGIPDSFNRYRLASRLVKGMMVGKPIFTFKTGFAESLEDG</sequence>
<organism evidence="1">
    <name type="scientific">uncultured Methylobacterium sp</name>
    <dbReference type="NCBI Taxonomy" id="157278"/>
    <lineage>
        <taxon>Bacteria</taxon>
        <taxon>Pseudomonadati</taxon>
        <taxon>Pseudomonadota</taxon>
        <taxon>Alphaproteobacteria</taxon>
        <taxon>Hyphomicrobiales</taxon>
        <taxon>Methylobacteriaceae</taxon>
        <taxon>Methylobacterium</taxon>
        <taxon>environmental samples</taxon>
    </lineage>
</organism>
<evidence type="ECO:0000313" key="1">
    <source>
        <dbReference type="EMBL" id="AIA90545.1"/>
    </source>
</evidence>
<feature type="non-terminal residue" evidence="1">
    <location>
        <position position="163"/>
    </location>
</feature>
<reference evidence="1" key="1">
    <citation type="journal article" date="2013" name="Environ. Microbiol.">
        <title>Seasonally variable intestinal metagenomes of the red palm weevil (Rhynchophorus ferrugineus).</title>
        <authorList>
            <person name="Jia S."/>
            <person name="Zhang X."/>
            <person name="Zhang G."/>
            <person name="Yin A."/>
            <person name="Zhang S."/>
            <person name="Li F."/>
            <person name="Wang L."/>
            <person name="Zhao D."/>
            <person name="Yun Q."/>
            <person name="Tala"/>
            <person name="Wang J."/>
            <person name="Sun G."/>
            <person name="Baabdullah M."/>
            <person name="Yu X."/>
            <person name="Hu S."/>
            <person name="Al-Mssallem I.S."/>
            <person name="Yu J."/>
        </authorList>
    </citation>
    <scope>NUCLEOTIDE SEQUENCE</scope>
</reference>
<dbReference type="EMBL" id="KF123244">
    <property type="protein sequence ID" value="AIA90545.1"/>
    <property type="molecule type" value="Genomic_DNA"/>
</dbReference>
<dbReference type="AlphaFoldDB" id="A0A060CBZ3"/>
<proteinExistence type="predicted"/>